<protein>
    <submittedName>
        <fullName evidence="2">Uncharacterized protein</fullName>
    </submittedName>
</protein>
<feature type="region of interest" description="Disordered" evidence="1">
    <location>
        <begin position="244"/>
        <end position="269"/>
    </location>
</feature>
<feature type="non-terminal residue" evidence="2">
    <location>
        <position position="363"/>
    </location>
</feature>
<dbReference type="AlphaFoldDB" id="A0A813DIU7"/>
<feature type="compositionally biased region" description="Acidic residues" evidence="1">
    <location>
        <begin position="258"/>
        <end position="268"/>
    </location>
</feature>
<evidence type="ECO:0000256" key="1">
    <source>
        <dbReference type="SAM" id="MobiDB-lite"/>
    </source>
</evidence>
<dbReference type="EMBL" id="CAJNNV010002214">
    <property type="protein sequence ID" value="CAE8586777.1"/>
    <property type="molecule type" value="Genomic_DNA"/>
</dbReference>
<dbReference type="OrthoDB" id="2145528at2759"/>
<accession>A0A813DIU7</accession>
<name>A0A813DIU7_POLGL</name>
<reference evidence="2" key="1">
    <citation type="submission" date="2021-02" db="EMBL/GenBank/DDBJ databases">
        <authorList>
            <person name="Dougan E. K."/>
            <person name="Rhodes N."/>
            <person name="Thang M."/>
            <person name="Chan C."/>
        </authorList>
    </citation>
    <scope>NUCLEOTIDE SEQUENCE</scope>
</reference>
<sequence length="363" mass="38808">MVSRITMFAPLLSPGPSAFAPVLSEGSGRADFFPPCLSLGYGTDSTASAGGLGGAKSSRQPRAAARKAAVPWRVLGASLVLKLGHSLRRPRRVAVSAFAPQSDESRVADLVECTDRLVERRSVIFTAAAALVSTAESVHADDEGRGPAELDPTIFVGRYTDPNHPGGYRQITLLDTFQGELRDAKVEGGGGLFEPKFFTLKATVGRKVLDKGRPPRLTITIDFTPKGGPANFPGVWDKNGITFLGDGNHWPEKKRTDEEPEEAEEEAPDPGLLSLLDVNSSALWRHLRAFRHCDAVGELVARMACSTRPLSVVTAERPRVEDPKPSAEEFLGACKAALASAGLSTPEVESALEAAKLFGTRRL</sequence>
<organism evidence="2 3">
    <name type="scientific">Polarella glacialis</name>
    <name type="common">Dinoflagellate</name>
    <dbReference type="NCBI Taxonomy" id="89957"/>
    <lineage>
        <taxon>Eukaryota</taxon>
        <taxon>Sar</taxon>
        <taxon>Alveolata</taxon>
        <taxon>Dinophyceae</taxon>
        <taxon>Suessiales</taxon>
        <taxon>Suessiaceae</taxon>
        <taxon>Polarella</taxon>
    </lineage>
</organism>
<evidence type="ECO:0000313" key="3">
    <source>
        <dbReference type="Proteomes" id="UP000654075"/>
    </source>
</evidence>
<evidence type="ECO:0000313" key="2">
    <source>
        <dbReference type="EMBL" id="CAE8586777.1"/>
    </source>
</evidence>
<comment type="caution">
    <text evidence="2">The sequence shown here is derived from an EMBL/GenBank/DDBJ whole genome shotgun (WGS) entry which is preliminary data.</text>
</comment>
<proteinExistence type="predicted"/>
<keyword evidence="3" id="KW-1185">Reference proteome</keyword>
<gene>
    <name evidence="2" type="ORF">PGLA1383_LOCUS5624</name>
</gene>
<dbReference type="Proteomes" id="UP000654075">
    <property type="component" value="Unassembled WGS sequence"/>
</dbReference>